<organism evidence="1 2">
    <name type="scientific">Deinococcus rufus</name>
    <dbReference type="NCBI Taxonomy" id="2136097"/>
    <lineage>
        <taxon>Bacteria</taxon>
        <taxon>Thermotogati</taxon>
        <taxon>Deinococcota</taxon>
        <taxon>Deinococci</taxon>
        <taxon>Deinococcales</taxon>
        <taxon>Deinococcaceae</taxon>
        <taxon>Deinococcus</taxon>
    </lineage>
</organism>
<dbReference type="Proteomes" id="UP001595803">
    <property type="component" value="Unassembled WGS sequence"/>
</dbReference>
<dbReference type="RefSeq" id="WP_322474880.1">
    <property type="nucleotide sequence ID" value="NZ_JBHRZG010000009.1"/>
</dbReference>
<reference evidence="2" key="1">
    <citation type="journal article" date="2019" name="Int. J. Syst. Evol. Microbiol.">
        <title>The Global Catalogue of Microorganisms (GCM) 10K type strain sequencing project: providing services to taxonomists for standard genome sequencing and annotation.</title>
        <authorList>
            <consortium name="The Broad Institute Genomics Platform"/>
            <consortium name="The Broad Institute Genome Sequencing Center for Infectious Disease"/>
            <person name="Wu L."/>
            <person name="Ma J."/>
        </authorList>
    </citation>
    <scope>NUCLEOTIDE SEQUENCE [LARGE SCALE GENOMIC DNA]</scope>
    <source>
        <strain evidence="2">CCTCC AB 2017081</strain>
    </source>
</reference>
<gene>
    <name evidence="1" type="ORF">ACFOSB_09060</name>
</gene>
<proteinExistence type="predicted"/>
<evidence type="ECO:0000313" key="2">
    <source>
        <dbReference type="Proteomes" id="UP001595803"/>
    </source>
</evidence>
<keyword evidence="2" id="KW-1185">Reference proteome</keyword>
<comment type="caution">
    <text evidence="1">The sequence shown here is derived from an EMBL/GenBank/DDBJ whole genome shotgun (WGS) entry which is preliminary data.</text>
</comment>
<evidence type="ECO:0000313" key="1">
    <source>
        <dbReference type="EMBL" id="MFC3833004.1"/>
    </source>
</evidence>
<dbReference type="EMBL" id="JBHRZG010000009">
    <property type="protein sequence ID" value="MFC3833004.1"/>
    <property type="molecule type" value="Genomic_DNA"/>
</dbReference>
<accession>A0ABV7ZA51</accession>
<name>A0ABV7ZA51_9DEIO</name>
<protein>
    <submittedName>
        <fullName evidence="1">HEPN domain-containing protein</fullName>
    </submittedName>
</protein>
<sequence length="246" mass="27279">MDTTVALLSGPHLTARLRQETVLEARTALHVLRAAVVMTHENPWAVHLAVSGDERGGWHQGIEIAPLGVDLSARPLDGGLGEDFTVLSEHRRDLTRFGLDAVAHALDRPSAERTPWQVTLLRAYHWIGNAQLQPDADAALLCLIIALETLFAPGPQGITGVIADSVALLTRERPQEREERARTVTRLYGLRSRVAHGSSQALQWDDVHLLRIILRDVMMALTSLSKEWTDRAELDQHVRALKYSTP</sequence>